<dbReference type="PATRIC" id="fig|1120927.3.peg.2024"/>
<name>R9AYU7_9GAMM</name>
<dbReference type="InterPro" id="IPR006430">
    <property type="entry name" value="Phage_portal_PBSX"/>
</dbReference>
<gene>
    <name evidence="2" type="ORF">I593_02087</name>
</gene>
<evidence type="ECO:0000256" key="1">
    <source>
        <dbReference type="ARBA" id="ARBA00006799"/>
    </source>
</evidence>
<reference evidence="2 3" key="1">
    <citation type="submission" date="2013-03" db="EMBL/GenBank/DDBJ databases">
        <title>The Genome Sequence of Acinetobacter tandoii CIP 107469.</title>
        <authorList>
            <consortium name="The Broad Institute Genome Sequencing Platform"/>
            <consortium name="The Broad Institute Genome Sequencing Center for Infectious Disease"/>
            <person name="Cerqueira G."/>
            <person name="Feldgarden M."/>
            <person name="Courvalin P."/>
            <person name="Perichon B."/>
            <person name="Grillot-Courvalin C."/>
            <person name="Clermont D."/>
            <person name="Rocha E."/>
            <person name="Yoon E.-J."/>
            <person name="Nemec A."/>
            <person name="Walker B."/>
            <person name="Young S.K."/>
            <person name="Zeng Q."/>
            <person name="Gargeya S."/>
            <person name="Fitzgerald M."/>
            <person name="Haas B."/>
            <person name="Abouelleil A."/>
            <person name="Alvarado L."/>
            <person name="Arachchi H.M."/>
            <person name="Berlin A.M."/>
            <person name="Chapman S.B."/>
            <person name="Dewar J."/>
            <person name="Goldberg J."/>
            <person name="Griggs A."/>
            <person name="Gujja S."/>
            <person name="Hansen M."/>
            <person name="Howarth C."/>
            <person name="Imamovic A."/>
            <person name="Larimer J."/>
            <person name="McCowan C."/>
            <person name="Murphy C."/>
            <person name="Neiman D."/>
            <person name="Pearson M."/>
            <person name="Priest M."/>
            <person name="Roberts A."/>
            <person name="Saif S."/>
            <person name="Shea T."/>
            <person name="Sisk P."/>
            <person name="Sykes S."/>
            <person name="Wortman J."/>
            <person name="Nusbaum C."/>
            <person name="Birren B."/>
        </authorList>
    </citation>
    <scope>NUCLEOTIDE SEQUENCE [LARGE SCALE GENOMIC DNA]</scope>
    <source>
        <strain evidence="2 3">CIP 107469</strain>
    </source>
</reference>
<accession>R9AYU7</accession>
<evidence type="ECO:0000313" key="2">
    <source>
        <dbReference type="EMBL" id="EOR07200.1"/>
    </source>
</evidence>
<comment type="similarity">
    <text evidence="1">Belongs to the phage portal family. PBSX subfamily.</text>
</comment>
<keyword evidence="3" id="KW-1185">Reference proteome</keyword>
<dbReference type="Pfam" id="PF04860">
    <property type="entry name" value="Phage_portal"/>
    <property type="match status" value="1"/>
</dbReference>
<dbReference type="InterPro" id="IPR006944">
    <property type="entry name" value="Phage/GTA_portal"/>
</dbReference>
<dbReference type="Proteomes" id="UP000016201">
    <property type="component" value="Unassembled WGS sequence"/>
</dbReference>
<dbReference type="AlphaFoldDB" id="R9AYU7"/>
<sequence length="360" mass="40644">MRILDKLISTVFPRLEQMSASGSGLSLPVEQPQSKMIMSSFGDPEPVLDGHALFEYGYCPVWQDWYELPFDIAATAKLYRGTSHHTSAIVIKRNILSGDFIPHPLLSRHEFNSLALNLITFANCYTHIQYNRFRSVLKLTSRPAVNMRKGTDLSKFYQLDGFQSKQHVFEPEEIIHVADADIMQEIYGVPNYLSSINAILLNEAATLFRRRYYKNGAHAGFILHITDAMKSQKDVDALEESLQNSKGAGNFKNLLVYTPGGKEKGLNVIPLAEVAAKDEFYNIKIASRDDQLAGHRIPPQLMGVVPQNSGGFGDIEKAARVFYYNEIVYYQNLLKQINDQLGIEVIKFKEYDLISSITKP</sequence>
<dbReference type="OrthoDB" id="5449776at2"/>
<dbReference type="NCBIfam" id="TIGR01540">
    <property type="entry name" value="portal_PBSX"/>
    <property type="match status" value="1"/>
</dbReference>
<dbReference type="eggNOG" id="COG4695">
    <property type="taxonomic scope" value="Bacteria"/>
</dbReference>
<dbReference type="EMBL" id="AQFM01000037">
    <property type="protein sequence ID" value="EOR07200.1"/>
    <property type="molecule type" value="Genomic_DNA"/>
</dbReference>
<evidence type="ECO:0000313" key="3">
    <source>
        <dbReference type="Proteomes" id="UP000016201"/>
    </source>
</evidence>
<protein>
    <submittedName>
        <fullName evidence="2">PBSX family phage portal protein</fullName>
    </submittedName>
</protein>
<comment type="caution">
    <text evidence="2">The sequence shown here is derived from an EMBL/GenBank/DDBJ whole genome shotgun (WGS) entry which is preliminary data.</text>
</comment>
<organism evidence="2 3">
    <name type="scientific">Acinetobacter tandoii DSM 14970 = CIP 107469</name>
    <dbReference type="NCBI Taxonomy" id="1120927"/>
    <lineage>
        <taxon>Bacteria</taxon>
        <taxon>Pseudomonadati</taxon>
        <taxon>Pseudomonadota</taxon>
        <taxon>Gammaproteobacteria</taxon>
        <taxon>Moraxellales</taxon>
        <taxon>Moraxellaceae</taxon>
        <taxon>Acinetobacter</taxon>
    </lineage>
</organism>
<proteinExistence type="inferred from homology"/>